<dbReference type="EC" id="6.3.4.14" evidence="2"/>
<dbReference type="Pfam" id="PF00289">
    <property type="entry name" value="Biotin_carb_N"/>
    <property type="match status" value="1"/>
</dbReference>
<dbReference type="RefSeq" id="WP_344313484.1">
    <property type="nucleotide sequence ID" value="NZ_BAAANY010000023.1"/>
</dbReference>
<evidence type="ECO:0000259" key="8">
    <source>
        <dbReference type="PROSITE" id="PS50975"/>
    </source>
</evidence>
<dbReference type="EMBL" id="BAAANY010000023">
    <property type="protein sequence ID" value="GAA1700747.1"/>
    <property type="molecule type" value="Genomic_DNA"/>
</dbReference>
<gene>
    <name evidence="10" type="primary">accC_2</name>
    <name evidence="10" type="ORF">GCM10009765_57790</name>
</gene>
<dbReference type="SUPFAM" id="SSF56059">
    <property type="entry name" value="Glutathione synthetase ATP-binding domain-like"/>
    <property type="match status" value="1"/>
</dbReference>
<dbReference type="Gene3D" id="3.30.470.20">
    <property type="entry name" value="ATP-grasp fold, B domain"/>
    <property type="match status" value="1"/>
</dbReference>
<dbReference type="PANTHER" id="PTHR48095">
    <property type="entry name" value="PYRUVATE CARBOXYLASE SUBUNIT A"/>
    <property type="match status" value="1"/>
</dbReference>
<evidence type="ECO:0000259" key="9">
    <source>
        <dbReference type="PROSITE" id="PS50979"/>
    </source>
</evidence>
<evidence type="ECO:0000256" key="2">
    <source>
        <dbReference type="ARBA" id="ARBA00013263"/>
    </source>
</evidence>
<dbReference type="InterPro" id="IPR011764">
    <property type="entry name" value="Biotin_carboxylation_dom"/>
</dbReference>
<dbReference type="Pfam" id="PF02786">
    <property type="entry name" value="CPSase_L_D2"/>
    <property type="match status" value="1"/>
</dbReference>
<comment type="catalytic activity">
    <reaction evidence="6">
        <text>N(6)-biotinyl-L-lysyl-[protein] + hydrogencarbonate + ATP = N(6)-carboxybiotinyl-L-lysyl-[protein] + ADP + phosphate + H(+)</text>
        <dbReference type="Rhea" id="RHEA:13501"/>
        <dbReference type="Rhea" id="RHEA-COMP:10505"/>
        <dbReference type="Rhea" id="RHEA-COMP:10506"/>
        <dbReference type="ChEBI" id="CHEBI:15378"/>
        <dbReference type="ChEBI" id="CHEBI:17544"/>
        <dbReference type="ChEBI" id="CHEBI:30616"/>
        <dbReference type="ChEBI" id="CHEBI:43474"/>
        <dbReference type="ChEBI" id="CHEBI:83144"/>
        <dbReference type="ChEBI" id="CHEBI:83145"/>
        <dbReference type="ChEBI" id="CHEBI:456216"/>
        <dbReference type="EC" id="6.3.4.14"/>
    </reaction>
</comment>
<dbReference type="InterPro" id="IPR005481">
    <property type="entry name" value="BC-like_N"/>
</dbReference>
<sequence>MFSSVLIANRGEIALRVARTCRELGIRVIAVYSTADRDTAVVRFADEAVHIGPPTHRRSYLNVPAIIEAALCTGAEAIHPGYGFLSEDPDFAEICAQNGIAFVGPPPESMALLGDKARTRALMTDAGLPLLPGSRKTLDSADEALRFAESVGFPVIVKPAAGGGGRGMAIVRDAGSFSRAYLDCQANAQAVFGDRRVYVERFLDQARHVEIQVLRDAFGHAVSLGERDCSVQRRHQKLIEETPAPDLPADLLARMGRAAVSGAAAAGLIGAGTFEFLVDERGDFFFMEINGRIQVEHPVTEMVTGVDIVAEQLNIAAGRRMALRQQDVVPRGVSIECRVVAEDPARGFLPTPATLTEFEPPGGPFVRVDTHGYPGWSLGPDYDSLLAKVVVWAPTRAAAIARMDRALGEFRVTGPGLCTTIEFLRGVLADPLFVGAKHTTALIDHLTRM</sequence>
<dbReference type="SUPFAM" id="SSF51246">
    <property type="entry name" value="Rudiment single hybrid motif"/>
    <property type="match status" value="1"/>
</dbReference>
<dbReference type="PROSITE" id="PS50975">
    <property type="entry name" value="ATP_GRASP"/>
    <property type="match status" value="1"/>
</dbReference>
<dbReference type="Proteomes" id="UP001500618">
    <property type="component" value="Unassembled WGS sequence"/>
</dbReference>
<proteinExistence type="predicted"/>
<dbReference type="InterPro" id="IPR016185">
    <property type="entry name" value="PreATP-grasp_dom_sf"/>
</dbReference>
<comment type="function">
    <text evidence="1">This protein is a component of the acetyl coenzyme A carboxylase complex; first, biotin carboxylase catalyzes the carboxylation of the carrier protein and then the transcarboxylase transfers the carboxyl group to form malonyl-CoA.</text>
</comment>
<dbReference type="SMART" id="SM00878">
    <property type="entry name" value="Biotin_carb_C"/>
    <property type="match status" value="1"/>
</dbReference>
<evidence type="ECO:0000256" key="7">
    <source>
        <dbReference type="PROSITE-ProRule" id="PRU00409"/>
    </source>
</evidence>
<protein>
    <recommendedName>
        <fullName evidence="2">biotin carboxylase</fullName>
        <ecNumber evidence="2">6.3.4.14</ecNumber>
    </recommendedName>
</protein>
<dbReference type="InterPro" id="IPR005482">
    <property type="entry name" value="Biotin_COase_C"/>
</dbReference>
<reference evidence="10 11" key="1">
    <citation type="journal article" date="2019" name="Int. J. Syst. Evol. Microbiol.">
        <title>The Global Catalogue of Microorganisms (GCM) 10K type strain sequencing project: providing services to taxonomists for standard genome sequencing and annotation.</title>
        <authorList>
            <consortium name="The Broad Institute Genomics Platform"/>
            <consortium name="The Broad Institute Genome Sequencing Center for Infectious Disease"/>
            <person name="Wu L."/>
            <person name="Ma J."/>
        </authorList>
    </citation>
    <scope>NUCLEOTIDE SEQUENCE [LARGE SCALE GENOMIC DNA]</scope>
    <source>
        <strain evidence="10 11">JCM 14718</strain>
    </source>
</reference>
<evidence type="ECO:0000256" key="1">
    <source>
        <dbReference type="ARBA" id="ARBA00003761"/>
    </source>
</evidence>
<dbReference type="InterPro" id="IPR005479">
    <property type="entry name" value="CPAse_ATP-bd"/>
</dbReference>
<dbReference type="InterPro" id="IPR011054">
    <property type="entry name" value="Rudment_hybrid_motif"/>
</dbReference>
<evidence type="ECO:0000313" key="11">
    <source>
        <dbReference type="Proteomes" id="UP001500618"/>
    </source>
</evidence>
<accession>A0ABN2I951</accession>
<keyword evidence="4 7" id="KW-0547">Nucleotide-binding</keyword>
<keyword evidence="3" id="KW-0436">Ligase</keyword>
<organism evidence="10 11">
    <name type="scientific">Fodinicola feengrottensis</name>
    <dbReference type="NCBI Taxonomy" id="435914"/>
    <lineage>
        <taxon>Bacteria</taxon>
        <taxon>Bacillati</taxon>
        <taxon>Actinomycetota</taxon>
        <taxon>Actinomycetes</taxon>
        <taxon>Mycobacteriales</taxon>
        <taxon>Fodinicola</taxon>
    </lineage>
</organism>
<feature type="domain" description="Biotin carboxylation" evidence="9">
    <location>
        <begin position="1"/>
        <end position="448"/>
    </location>
</feature>
<evidence type="ECO:0000256" key="4">
    <source>
        <dbReference type="ARBA" id="ARBA00022741"/>
    </source>
</evidence>
<name>A0ABN2I951_9ACTN</name>
<dbReference type="InterPro" id="IPR011761">
    <property type="entry name" value="ATP-grasp"/>
</dbReference>
<dbReference type="PANTHER" id="PTHR48095:SF2">
    <property type="entry name" value="BIOTIN CARBOXYLASE, CHLOROPLASTIC"/>
    <property type="match status" value="1"/>
</dbReference>
<evidence type="ECO:0000256" key="3">
    <source>
        <dbReference type="ARBA" id="ARBA00022598"/>
    </source>
</evidence>
<evidence type="ECO:0000313" key="10">
    <source>
        <dbReference type="EMBL" id="GAA1700747.1"/>
    </source>
</evidence>
<keyword evidence="5 7" id="KW-0067">ATP-binding</keyword>
<evidence type="ECO:0000256" key="5">
    <source>
        <dbReference type="ARBA" id="ARBA00022840"/>
    </source>
</evidence>
<comment type="caution">
    <text evidence="10">The sequence shown here is derived from an EMBL/GenBank/DDBJ whole genome shotgun (WGS) entry which is preliminary data.</text>
</comment>
<evidence type="ECO:0000256" key="6">
    <source>
        <dbReference type="ARBA" id="ARBA00048600"/>
    </source>
</evidence>
<dbReference type="SUPFAM" id="SSF52440">
    <property type="entry name" value="PreATP-grasp domain"/>
    <property type="match status" value="1"/>
</dbReference>
<dbReference type="InterPro" id="IPR051602">
    <property type="entry name" value="ACC_Biotin_Carboxylase"/>
</dbReference>
<dbReference type="PROSITE" id="PS50979">
    <property type="entry name" value="BC"/>
    <property type="match status" value="1"/>
</dbReference>
<feature type="domain" description="ATP-grasp" evidence="8">
    <location>
        <begin position="120"/>
        <end position="317"/>
    </location>
</feature>
<keyword evidence="11" id="KW-1185">Reference proteome</keyword>
<dbReference type="PROSITE" id="PS00866">
    <property type="entry name" value="CPSASE_1"/>
    <property type="match status" value="1"/>
</dbReference>
<dbReference type="Pfam" id="PF02785">
    <property type="entry name" value="Biotin_carb_C"/>
    <property type="match status" value="1"/>
</dbReference>